<feature type="transmembrane region" description="Helical" evidence="2">
    <location>
        <begin position="97"/>
        <end position="119"/>
    </location>
</feature>
<feature type="transmembrane region" description="Helical" evidence="2">
    <location>
        <begin position="396"/>
        <end position="412"/>
    </location>
</feature>
<feature type="transmembrane region" description="Helical" evidence="2">
    <location>
        <begin position="372"/>
        <end position="390"/>
    </location>
</feature>
<keyword evidence="2" id="KW-0812">Transmembrane</keyword>
<evidence type="ECO:0000256" key="2">
    <source>
        <dbReference type="SAM" id="Phobius"/>
    </source>
</evidence>
<dbReference type="EMBL" id="RYZH01000026">
    <property type="protein sequence ID" value="RUL87084.1"/>
    <property type="molecule type" value="Genomic_DNA"/>
</dbReference>
<keyword evidence="2" id="KW-1133">Transmembrane helix</keyword>
<dbReference type="AlphaFoldDB" id="A0A432MI92"/>
<feature type="region of interest" description="Disordered" evidence="1">
    <location>
        <begin position="416"/>
        <end position="453"/>
    </location>
</feature>
<gene>
    <name evidence="3" type="ORF">TsocGM_14190</name>
</gene>
<dbReference type="RefSeq" id="WP_126726128.1">
    <property type="nucleotide sequence ID" value="NZ_RYZH01000026.1"/>
</dbReference>
<dbReference type="Proteomes" id="UP000280296">
    <property type="component" value="Unassembled WGS sequence"/>
</dbReference>
<comment type="caution">
    <text evidence="3">The sequence shown here is derived from an EMBL/GenBank/DDBJ whole genome shotgun (WGS) entry which is preliminary data.</text>
</comment>
<proteinExistence type="predicted"/>
<feature type="transmembrane region" description="Helical" evidence="2">
    <location>
        <begin position="218"/>
        <end position="243"/>
    </location>
</feature>
<evidence type="ECO:0000313" key="3">
    <source>
        <dbReference type="EMBL" id="RUL87084.1"/>
    </source>
</evidence>
<evidence type="ECO:0000313" key="4">
    <source>
        <dbReference type="Proteomes" id="UP000280296"/>
    </source>
</evidence>
<evidence type="ECO:0000256" key="1">
    <source>
        <dbReference type="SAM" id="MobiDB-lite"/>
    </source>
</evidence>
<name>A0A432MI92_9BACT</name>
<keyword evidence="2" id="KW-0472">Membrane</keyword>
<dbReference type="OrthoDB" id="6901193at2"/>
<sequence length="453" mass="47349">MLTLMALTTLAGVAALSRLASGSWMAPSALLAMVWLGISAPSLLGAQAKEVPAVGLAWVAFSCVAFALGDLVGQAVAGGPKQDATATAGDGSGARRLPLPAAMPLVVAGTVAGLAFLAIRTATVGVSWYGEDDVPTLLKPIYVAQFATPALCGLAAAADPRRRWWALALISLLPAAATTFISTKRAILLLAILHWIAGYLSARVFLDRGRSRLFSGRRLALLSAAAAALVLSVFVAAACRYSLTGRERSVGDLIALAAEAIRPGHLLEQWPKIRHLFFGYAPTFCQWFERSWGRFPPAEFGSWTFSGPFTLLGIADRPYAEEFEISPGVWTNVYGALHGLILDFSPIGSLLALVTIGLVGGASYRRMASGSVLALPVLATVYVAVLFSFISSPMRYNVVCFATVYIAIYAGAQSRSLPGRPAMAPSPAPARPRSSSSPALAGSVPGEGCPTAS</sequence>
<organism evidence="3 4">
    <name type="scientific">Tautonia sociabilis</name>
    <dbReference type="NCBI Taxonomy" id="2080755"/>
    <lineage>
        <taxon>Bacteria</taxon>
        <taxon>Pseudomonadati</taxon>
        <taxon>Planctomycetota</taxon>
        <taxon>Planctomycetia</taxon>
        <taxon>Isosphaerales</taxon>
        <taxon>Isosphaeraceae</taxon>
        <taxon>Tautonia</taxon>
    </lineage>
</organism>
<reference evidence="3 4" key="1">
    <citation type="submission" date="2018-12" db="EMBL/GenBank/DDBJ databases">
        <authorList>
            <person name="Toschakov S.V."/>
        </authorList>
    </citation>
    <scope>NUCLEOTIDE SEQUENCE [LARGE SCALE GENOMIC DNA]</scope>
    <source>
        <strain evidence="3 4">GM2012</strain>
    </source>
</reference>
<protein>
    <submittedName>
        <fullName evidence="3">Oligosaccharide repeat unit polymerase</fullName>
    </submittedName>
</protein>
<accession>A0A432MI92</accession>
<keyword evidence="4" id="KW-1185">Reference proteome</keyword>
<feature type="transmembrane region" description="Helical" evidence="2">
    <location>
        <begin position="164"/>
        <end position="181"/>
    </location>
</feature>
<feature type="transmembrane region" description="Helical" evidence="2">
    <location>
        <begin position="187"/>
        <end position="206"/>
    </location>
</feature>
<feature type="transmembrane region" description="Helical" evidence="2">
    <location>
        <begin position="336"/>
        <end position="360"/>
    </location>
</feature>
<feature type="transmembrane region" description="Helical" evidence="2">
    <location>
        <begin position="55"/>
        <end position="77"/>
    </location>
</feature>
<reference evidence="3 4" key="2">
    <citation type="submission" date="2019-01" db="EMBL/GenBank/DDBJ databases">
        <title>Tautonia sociabilis, a novel thermotolerant planctomycete of Isosphaeraceae family, isolated from a 4000 m deep subterranean habitat.</title>
        <authorList>
            <person name="Kovaleva O.L."/>
            <person name="Elcheninov A.G."/>
            <person name="Van Heerden E."/>
            <person name="Toshchakov S.V."/>
            <person name="Novikov A."/>
            <person name="Bonch-Osmolovskaya E.A."/>
            <person name="Kublanov I.V."/>
        </authorList>
    </citation>
    <scope>NUCLEOTIDE SEQUENCE [LARGE SCALE GENOMIC DNA]</scope>
    <source>
        <strain evidence="3 4">GM2012</strain>
    </source>
</reference>
<feature type="compositionally biased region" description="Low complexity" evidence="1">
    <location>
        <begin position="431"/>
        <end position="446"/>
    </location>
</feature>